<evidence type="ECO:0000256" key="2">
    <source>
        <dbReference type="ARBA" id="ARBA00022801"/>
    </source>
</evidence>
<dbReference type="SUPFAM" id="SSF75005">
    <property type="entry name" value="Arabinanase/levansucrase/invertase"/>
    <property type="match status" value="1"/>
</dbReference>
<protein>
    <submittedName>
        <fullName evidence="8">Glycoside hydrolase 43 family protein</fullName>
    </submittedName>
</protein>
<evidence type="ECO:0000313" key="9">
    <source>
        <dbReference type="Proteomes" id="UP000600247"/>
    </source>
</evidence>
<dbReference type="Pfam" id="PF17851">
    <property type="entry name" value="GH43_C2"/>
    <property type="match status" value="1"/>
</dbReference>
<sequence>MTTCKEPLRIQNPILPGFNPDPSIVRVGDDYYIATSTFQWFPGVQIHHSRDLIHWQLLTRPLDRASQLNMLGNPDSGGVWAPCLTFHDGLFYLVFTDVKSHAGAYKDTHNYVVVASDIMGPWSDPIYLNSGGFDPSMFHDDDGRKWIVNMQWDFRKGRDPFNGIYLQEYSVEEKKLIGPSRLIYTGSKLGLTEGPHLYKRNGYYYLMVAEGGTSYEHAVTLARSKTIDGPYETDPEAPMLTSYHNPELTLQKAGHASLVQTQSNEWYIVHLCGRPLPTEDRRCNLGRETAIQRCVWSEDGWLRLDEGGNEPQLCVRPPALPEHPFPERPVVDHFDGGKLDLQWQSLRQPFAEDWLSVTERPGYLRLKGMESPNSRFRHSLIARRQQAFHCEAETAVEFEPQTYQHMAGLVYYYNSQNYYYLRIGHDEEGGTNVGIIGNDHGVYFEHTEPHVYIPSGQRVYLRLHLEASNLQFYYSLDGAEWNTIGPVLDASKISDEYATHLVDGYFTDWGFTGAFIGLCAHDLSGGRRHADFDYFRYEEKE</sequence>
<dbReference type="CDD" id="cd09000">
    <property type="entry name" value="GH43_SXA-like"/>
    <property type="match status" value="1"/>
</dbReference>
<feature type="active site" description="Proton donor" evidence="4">
    <location>
        <position position="193"/>
    </location>
</feature>
<reference evidence="8 9" key="1">
    <citation type="journal article" date="2014" name="Int. J. Syst. Evol. Microbiol.">
        <title>Complete genome sequence of Corynebacterium casei LMG S-19264T (=DSM 44701T), isolated from a smear-ripened cheese.</title>
        <authorList>
            <consortium name="US DOE Joint Genome Institute (JGI-PGF)"/>
            <person name="Walter F."/>
            <person name="Albersmeier A."/>
            <person name="Kalinowski J."/>
            <person name="Ruckert C."/>
        </authorList>
    </citation>
    <scope>NUCLEOTIDE SEQUENCE [LARGE SCALE GENOMIC DNA]</scope>
    <source>
        <strain evidence="8 9">CGMCC 1.15286</strain>
    </source>
</reference>
<feature type="domain" description="Beta-xylosidase C-terminal Concanavalin A-like" evidence="7">
    <location>
        <begin position="332"/>
        <end position="538"/>
    </location>
</feature>
<evidence type="ECO:0000256" key="6">
    <source>
        <dbReference type="RuleBase" id="RU361187"/>
    </source>
</evidence>
<dbReference type="InterPro" id="IPR023296">
    <property type="entry name" value="Glyco_hydro_beta-prop_sf"/>
</dbReference>
<dbReference type="InterPro" id="IPR013320">
    <property type="entry name" value="ConA-like_dom_sf"/>
</dbReference>
<evidence type="ECO:0000256" key="3">
    <source>
        <dbReference type="ARBA" id="ARBA00023295"/>
    </source>
</evidence>
<dbReference type="Gene3D" id="2.115.10.20">
    <property type="entry name" value="Glycosyl hydrolase domain, family 43"/>
    <property type="match status" value="1"/>
</dbReference>
<comment type="caution">
    <text evidence="8">The sequence shown here is derived from an EMBL/GenBank/DDBJ whole genome shotgun (WGS) entry which is preliminary data.</text>
</comment>
<evidence type="ECO:0000256" key="1">
    <source>
        <dbReference type="ARBA" id="ARBA00009865"/>
    </source>
</evidence>
<dbReference type="Proteomes" id="UP000600247">
    <property type="component" value="Unassembled WGS sequence"/>
</dbReference>
<dbReference type="AlphaFoldDB" id="A0A917GXY5"/>
<feature type="site" description="Important for catalytic activity, responsible for pKa modulation of the active site Glu and correct orientation of both the proton donor and substrate" evidence="5">
    <location>
        <position position="134"/>
    </location>
</feature>
<dbReference type="GO" id="GO:0004553">
    <property type="term" value="F:hydrolase activity, hydrolyzing O-glycosyl compounds"/>
    <property type="evidence" value="ECO:0007669"/>
    <property type="project" value="InterPro"/>
</dbReference>
<organism evidence="8 9">
    <name type="scientific">Paenibacillus radicis</name>
    <name type="common">ex Gao et al. 2016</name>
    <dbReference type="NCBI Taxonomy" id="1737354"/>
    <lineage>
        <taxon>Bacteria</taxon>
        <taxon>Bacillati</taxon>
        <taxon>Bacillota</taxon>
        <taxon>Bacilli</taxon>
        <taxon>Bacillales</taxon>
        <taxon>Paenibacillaceae</taxon>
        <taxon>Paenibacillus</taxon>
    </lineage>
</organism>
<evidence type="ECO:0000256" key="5">
    <source>
        <dbReference type="PIRSR" id="PIRSR606710-2"/>
    </source>
</evidence>
<dbReference type="Pfam" id="PF04616">
    <property type="entry name" value="Glyco_hydro_43"/>
    <property type="match status" value="1"/>
</dbReference>
<keyword evidence="2 6" id="KW-0378">Hydrolase</keyword>
<dbReference type="InterPro" id="IPR006710">
    <property type="entry name" value="Glyco_hydro_43"/>
</dbReference>
<name>A0A917GXY5_9BACL</name>
<proteinExistence type="inferred from homology"/>
<keyword evidence="3 6" id="KW-0326">Glycosidase</keyword>
<dbReference type="RefSeq" id="WP_188888087.1">
    <property type="nucleotide sequence ID" value="NZ_BMHY01000002.1"/>
</dbReference>
<comment type="similarity">
    <text evidence="1 6">Belongs to the glycosyl hydrolase 43 family.</text>
</comment>
<evidence type="ECO:0000313" key="8">
    <source>
        <dbReference type="EMBL" id="GGG60626.1"/>
    </source>
</evidence>
<dbReference type="GO" id="GO:0005975">
    <property type="term" value="P:carbohydrate metabolic process"/>
    <property type="evidence" value="ECO:0007669"/>
    <property type="project" value="InterPro"/>
</dbReference>
<dbReference type="Gene3D" id="2.60.120.200">
    <property type="match status" value="1"/>
</dbReference>
<dbReference type="InterPro" id="IPR041542">
    <property type="entry name" value="GH43_C2"/>
</dbReference>
<dbReference type="EMBL" id="BMHY01000002">
    <property type="protein sequence ID" value="GGG60626.1"/>
    <property type="molecule type" value="Genomic_DNA"/>
</dbReference>
<evidence type="ECO:0000259" key="7">
    <source>
        <dbReference type="Pfam" id="PF17851"/>
    </source>
</evidence>
<dbReference type="SUPFAM" id="SSF49899">
    <property type="entry name" value="Concanavalin A-like lectins/glucanases"/>
    <property type="match status" value="1"/>
</dbReference>
<evidence type="ECO:0000256" key="4">
    <source>
        <dbReference type="PIRSR" id="PIRSR606710-1"/>
    </source>
</evidence>
<dbReference type="InterPro" id="IPR051795">
    <property type="entry name" value="Glycosyl_Hydrlase_43"/>
</dbReference>
<accession>A0A917GXY5</accession>
<keyword evidence="9" id="KW-1185">Reference proteome</keyword>
<feature type="active site" description="Proton acceptor" evidence="4">
    <location>
        <position position="21"/>
    </location>
</feature>
<dbReference type="PANTHER" id="PTHR42812:SF12">
    <property type="entry name" value="BETA-XYLOSIDASE-RELATED"/>
    <property type="match status" value="1"/>
</dbReference>
<dbReference type="PANTHER" id="PTHR42812">
    <property type="entry name" value="BETA-XYLOSIDASE"/>
    <property type="match status" value="1"/>
</dbReference>
<gene>
    <name evidence="8" type="primary">xynA</name>
    <name evidence="8" type="ORF">GCM10010918_12420</name>
</gene>